<dbReference type="CDD" id="cd00038">
    <property type="entry name" value="CAP_ED"/>
    <property type="match status" value="1"/>
</dbReference>
<dbReference type="EMBL" id="SDPT01000001">
    <property type="protein sequence ID" value="RXZ35119.1"/>
    <property type="molecule type" value="Genomic_DNA"/>
</dbReference>
<keyword evidence="3" id="KW-0804">Transcription</keyword>
<evidence type="ECO:0000256" key="1">
    <source>
        <dbReference type="ARBA" id="ARBA00023015"/>
    </source>
</evidence>
<dbReference type="Pfam" id="PF13545">
    <property type="entry name" value="HTH_Crp_2"/>
    <property type="match status" value="1"/>
</dbReference>
<keyword evidence="7" id="KW-1185">Reference proteome</keyword>
<evidence type="ECO:0000313" key="7">
    <source>
        <dbReference type="Proteomes" id="UP000292347"/>
    </source>
</evidence>
<dbReference type="PROSITE" id="PS51063">
    <property type="entry name" value="HTH_CRP_2"/>
    <property type="match status" value="1"/>
</dbReference>
<comment type="caution">
    <text evidence="6">The sequence shown here is derived from an EMBL/GenBank/DDBJ whole genome shotgun (WGS) entry which is preliminary data.</text>
</comment>
<dbReference type="Gene3D" id="1.10.10.10">
    <property type="entry name" value="Winged helix-like DNA-binding domain superfamily/Winged helix DNA-binding domain"/>
    <property type="match status" value="1"/>
</dbReference>
<dbReference type="SUPFAM" id="SSF51206">
    <property type="entry name" value="cAMP-binding domain-like"/>
    <property type="match status" value="1"/>
</dbReference>
<dbReference type="GO" id="GO:0003677">
    <property type="term" value="F:DNA binding"/>
    <property type="evidence" value="ECO:0007669"/>
    <property type="project" value="UniProtKB-KW"/>
</dbReference>
<dbReference type="Pfam" id="PF00027">
    <property type="entry name" value="cNMP_binding"/>
    <property type="match status" value="1"/>
</dbReference>
<dbReference type="Gene3D" id="2.60.120.10">
    <property type="entry name" value="Jelly Rolls"/>
    <property type="match status" value="1"/>
</dbReference>
<dbReference type="PROSITE" id="PS50042">
    <property type="entry name" value="CNMP_BINDING_3"/>
    <property type="match status" value="1"/>
</dbReference>
<proteinExistence type="predicted"/>
<keyword evidence="1" id="KW-0805">Transcription regulation</keyword>
<sequence>MARPRRAGFDGGQTTGFDPYQRSIACGFLVAGPSGTPRTDCGCLQRARRLAARRNGTAVPKSMPNCRLFDGLSYELEALLRRTATPRSYRAGQVLMFEEDEADQFLLLTDGRVRVWRTSTGGTAMTVHMMGPGTMPGCVAGLRQIPYPATVTALTDIRALSWPSDRMRQLVAAHPALAGNFLQMIAERNEEMLQRLHEVSTLPVAQRVARALLRLAADGASGGQGVQVALSRQDLAELTATTLHSVSRLVSRWQRAGIVAAGRKRVRILDPERLVAEGGTVD</sequence>
<dbReference type="InterPro" id="IPR014710">
    <property type="entry name" value="RmlC-like_jellyroll"/>
</dbReference>
<evidence type="ECO:0000259" key="4">
    <source>
        <dbReference type="PROSITE" id="PS50042"/>
    </source>
</evidence>
<evidence type="ECO:0000256" key="2">
    <source>
        <dbReference type="ARBA" id="ARBA00023125"/>
    </source>
</evidence>
<name>A0A4Q2IWJ8_9SPHN</name>
<evidence type="ECO:0000313" key="6">
    <source>
        <dbReference type="EMBL" id="RXZ35119.1"/>
    </source>
</evidence>
<dbReference type="InterPro" id="IPR018490">
    <property type="entry name" value="cNMP-bd_dom_sf"/>
</dbReference>
<protein>
    <submittedName>
        <fullName evidence="6">Crp/Fnr family transcriptional regulator</fullName>
    </submittedName>
</protein>
<keyword evidence="2" id="KW-0238">DNA-binding</keyword>
<dbReference type="GO" id="GO:0005829">
    <property type="term" value="C:cytosol"/>
    <property type="evidence" value="ECO:0007669"/>
    <property type="project" value="TreeGrafter"/>
</dbReference>
<dbReference type="InterPro" id="IPR036388">
    <property type="entry name" value="WH-like_DNA-bd_sf"/>
</dbReference>
<reference evidence="6 7" key="1">
    <citation type="submission" date="2019-01" db="EMBL/GenBank/DDBJ databases">
        <title>Sphingomonas mucosissima sp. nov. and Sphingomonas desiccabilis sp. nov., from biological soil crusts in the Colorado Plateau, USA.</title>
        <authorList>
            <person name="Zhu D."/>
        </authorList>
    </citation>
    <scope>NUCLEOTIDE SEQUENCE [LARGE SCALE GENOMIC DNA]</scope>
    <source>
        <strain evidence="6 7">CP1D</strain>
    </source>
</reference>
<dbReference type="OrthoDB" id="3525895at2"/>
<dbReference type="SUPFAM" id="SSF46785">
    <property type="entry name" value="Winged helix' DNA-binding domain"/>
    <property type="match status" value="1"/>
</dbReference>
<dbReference type="PANTHER" id="PTHR24567">
    <property type="entry name" value="CRP FAMILY TRANSCRIPTIONAL REGULATORY PROTEIN"/>
    <property type="match status" value="1"/>
</dbReference>
<evidence type="ECO:0000256" key="3">
    <source>
        <dbReference type="ARBA" id="ARBA00023163"/>
    </source>
</evidence>
<dbReference type="CDD" id="cd00092">
    <property type="entry name" value="HTH_CRP"/>
    <property type="match status" value="1"/>
</dbReference>
<dbReference type="PANTHER" id="PTHR24567:SF28">
    <property type="entry name" value="LISTERIOLYSIN REGULATORY PROTEIN"/>
    <property type="match status" value="1"/>
</dbReference>
<evidence type="ECO:0000259" key="5">
    <source>
        <dbReference type="PROSITE" id="PS51063"/>
    </source>
</evidence>
<dbReference type="InterPro" id="IPR012318">
    <property type="entry name" value="HTH_CRP"/>
</dbReference>
<dbReference type="GO" id="GO:0003700">
    <property type="term" value="F:DNA-binding transcription factor activity"/>
    <property type="evidence" value="ECO:0007669"/>
    <property type="project" value="TreeGrafter"/>
</dbReference>
<gene>
    <name evidence="6" type="ORF">EO081_05615</name>
</gene>
<dbReference type="InterPro" id="IPR036390">
    <property type="entry name" value="WH_DNA-bd_sf"/>
</dbReference>
<dbReference type="InterPro" id="IPR000595">
    <property type="entry name" value="cNMP-bd_dom"/>
</dbReference>
<dbReference type="SMART" id="SM00100">
    <property type="entry name" value="cNMP"/>
    <property type="match status" value="1"/>
</dbReference>
<accession>A0A4Q2IWJ8</accession>
<feature type="domain" description="Cyclic nucleotide-binding" evidence="4">
    <location>
        <begin position="68"/>
        <end position="188"/>
    </location>
</feature>
<organism evidence="6 7">
    <name type="scientific">Sphingomonas desiccabilis</name>
    <dbReference type="NCBI Taxonomy" id="429134"/>
    <lineage>
        <taxon>Bacteria</taxon>
        <taxon>Pseudomonadati</taxon>
        <taxon>Pseudomonadota</taxon>
        <taxon>Alphaproteobacteria</taxon>
        <taxon>Sphingomonadales</taxon>
        <taxon>Sphingomonadaceae</taxon>
        <taxon>Sphingomonas</taxon>
    </lineage>
</organism>
<dbReference type="Proteomes" id="UP000292347">
    <property type="component" value="Unassembled WGS sequence"/>
</dbReference>
<dbReference type="SMART" id="SM00419">
    <property type="entry name" value="HTH_CRP"/>
    <property type="match status" value="1"/>
</dbReference>
<dbReference type="InterPro" id="IPR050397">
    <property type="entry name" value="Env_Response_Regulators"/>
</dbReference>
<dbReference type="AlphaFoldDB" id="A0A4Q2IWJ8"/>
<feature type="domain" description="HTH crp-type" evidence="5">
    <location>
        <begin position="202"/>
        <end position="272"/>
    </location>
</feature>